<name>A0AAE0DIX7_9LECA</name>
<gene>
    <name evidence="2" type="ORF">OEA41_003365</name>
</gene>
<evidence type="ECO:0000256" key="1">
    <source>
        <dbReference type="SAM" id="MobiDB-lite"/>
    </source>
</evidence>
<evidence type="ECO:0000313" key="2">
    <source>
        <dbReference type="EMBL" id="KAK3171281.1"/>
    </source>
</evidence>
<evidence type="ECO:0000313" key="3">
    <source>
        <dbReference type="Proteomes" id="UP001276659"/>
    </source>
</evidence>
<keyword evidence="3" id="KW-1185">Reference proteome</keyword>
<protein>
    <submittedName>
        <fullName evidence="2">Uncharacterized protein</fullName>
    </submittedName>
</protein>
<feature type="region of interest" description="Disordered" evidence="1">
    <location>
        <begin position="39"/>
        <end position="66"/>
    </location>
</feature>
<feature type="region of interest" description="Disordered" evidence="1">
    <location>
        <begin position="123"/>
        <end position="167"/>
    </location>
</feature>
<reference evidence="2" key="1">
    <citation type="submission" date="2022-11" db="EMBL/GenBank/DDBJ databases">
        <title>Chromosomal genome sequence assembly and mating type (MAT) locus characterization of the leprose asexual lichenized fungus Lepraria neglecta (Nyl.) Erichsen.</title>
        <authorList>
            <person name="Allen J.L."/>
            <person name="Pfeffer B."/>
        </authorList>
    </citation>
    <scope>NUCLEOTIDE SEQUENCE</scope>
    <source>
        <strain evidence="2">Allen 5258</strain>
    </source>
</reference>
<accession>A0AAE0DIX7</accession>
<dbReference type="Proteomes" id="UP001276659">
    <property type="component" value="Unassembled WGS sequence"/>
</dbReference>
<comment type="caution">
    <text evidence="2">The sequence shown here is derived from an EMBL/GenBank/DDBJ whole genome shotgun (WGS) entry which is preliminary data.</text>
</comment>
<dbReference type="EMBL" id="JASNWA010000008">
    <property type="protein sequence ID" value="KAK3171281.1"/>
    <property type="molecule type" value="Genomic_DNA"/>
</dbReference>
<dbReference type="AlphaFoldDB" id="A0AAE0DIX7"/>
<sequence>MSPGEMTVPGIRVALTTNAAGQDVVVVGSSTRVVGGHITSIPGPERIEDTTDSEISASPASPGRPPLEFNGHTFDTDANGAYVIASQTLIPGKSITVENTPTILATSASELLIGTSTINLIQPTNPSMTNAQSKDPSQQAASVETTSDDPSIQASNTNPLTTSQPTPNELLIDGDAIIALSTSGLLIGSQTLTPGQTITVSGTAMALDLDASETALVTAGSTITAGAADSTPTSIGLGAFIMTAFDPMRTSTTSLQPLNSTAISSSLSAAAGSGSLSSLLSGSSKYVFFCRGWGYHKSEYWGRW</sequence>
<proteinExistence type="predicted"/>
<organism evidence="2 3">
    <name type="scientific">Lepraria neglecta</name>
    <dbReference type="NCBI Taxonomy" id="209136"/>
    <lineage>
        <taxon>Eukaryota</taxon>
        <taxon>Fungi</taxon>
        <taxon>Dikarya</taxon>
        <taxon>Ascomycota</taxon>
        <taxon>Pezizomycotina</taxon>
        <taxon>Lecanoromycetes</taxon>
        <taxon>OSLEUM clade</taxon>
        <taxon>Lecanoromycetidae</taxon>
        <taxon>Lecanorales</taxon>
        <taxon>Lecanorineae</taxon>
        <taxon>Stereocaulaceae</taxon>
        <taxon>Lepraria</taxon>
    </lineage>
</organism>